<comment type="caution">
    <text evidence="2">The sequence shown here is derived from an EMBL/GenBank/DDBJ whole genome shotgun (WGS) entry which is preliminary data.</text>
</comment>
<evidence type="ECO:0000313" key="3">
    <source>
        <dbReference type="Proteomes" id="UP000283895"/>
    </source>
</evidence>
<reference evidence="2 3" key="1">
    <citation type="submission" date="2015-09" db="EMBL/GenBank/DDBJ databases">
        <title>Host preference determinants of Valsa canker pathogens revealed by comparative genomics.</title>
        <authorList>
            <person name="Yin Z."/>
            <person name="Huang L."/>
        </authorList>
    </citation>
    <scope>NUCLEOTIDE SEQUENCE [LARGE SCALE GENOMIC DNA]</scope>
    <source>
        <strain evidence="2 3">03-1</strain>
    </source>
</reference>
<feature type="region of interest" description="Disordered" evidence="1">
    <location>
        <begin position="1"/>
        <end position="72"/>
    </location>
</feature>
<protein>
    <submittedName>
        <fullName evidence="2">Uncharacterized protein</fullName>
    </submittedName>
</protein>
<keyword evidence="3" id="KW-1185">Reference proteome</keyword>
<sequence>MPSSTSTNEAGSASTFSTHSDEIIPFRPRRVYTGEYHSKRRNSSRGSDSNGSRSSTGDYDREHHRKSLSRAVKAILKSEEAGRKAKAPQALELKDWIPVSFPPPYSNTSMEGLCMEFAQLATELQKGWTG</sequence>
<feature type="compositionally biased region" description="Polar residues" evidence="1">
    <location>
        <begin position="1"/>
        <end position="18"/>
    </location>
</feature>
<dbReference type="EMBL" id="LKEA01000015">
    <property type="protein sequence ID" value="ROW03822.1"/>
    <property type="molecule type" value="Genomic_DNA"/>
</dbReference>
<gene>
    <name evidence="2" type="ORF">VMCG_05400</name>
</gene>
<feature type="compositionally biased region" description="Low complexity" evidence="1">
    <location>
        <begin position="44"/>
        <end position="55"/>
    </location>
</feature>
<dbReference type="Proteomes" id="UP000283895">
    <property type="component" value="Unassembled WGS sequence"/>
</dbReference>
<name>A0A423WKA0_9PEZI</name>
<organism evidence="2 3">
    <name type="scientific">Cytospora schulzeri</name>
    <dbReference type="NCBI Taxonomy" id="448051"/>
    <lineage>
        <taxon>Eukaryota</taxon>
        <taxon>Fungi</taxon>
        <taxon>Dikarya</taxon>
        <taxon>Ascomycota</taxon>
        <taxon>Pezizomycotina</taxon>
        <taxon>Sordariomycetes</taxon>
        <taxon>Sordariomycetidae</taxon>
        <taxon>Diaporthales</taxon>
        <taxon>Cytosporaceae</taxon>
        <taxon>Cytospora</taxon>
    </lineage>
</organism>
<proteinExistence type="predicted"/>
<accession>A0A423WKA0</accession>
<evidence type="ECO:0000313" key="2">
    <source>
        <dbReference type="EMBL" id="ROW03822.1"/>
    </source>
</evidence>
<dbReference type="OrthoDB" id="5197233at2759"/>
<evidence type="ECO:0000256" key="1">
    <source>
        <dbReference type="SAM" id="MobiDB-lite"/>
    </source>
</evidence>
<dbReference type="AlphaFoldDB" id="A0A423WKA0"/>